<evidence type="ECO:0000313" key="2">
    <source>
        <dbReference type="Proteomes" id="UP001138802"/>
    </source>
</evidence>
<dbReference type="Proteomes" id="UP001138802">
    <property type="component" value="Unassembled WGS sequence"/>
</dbReference>
<comment type="caution">
    <text evidence="1">The sequence shown here is derived from an EMBL/GenBank/DDBJ whole genome shotgun (WGS) entry which is preliminary data.</text>
</comment>
<reference evidence="1 2" key="1">
    <citation type="journal article" date="2020" name="Microorganisms">
        <title>Osmotic Adaptation and Compatible Solute Biosynthesis of Phototrophic Bacteria as Revealed from Genome Analyses.</title>
        <authorList>
            <person name="Imhoff J.F."/>
            <person name="Rahn T."/>
            <person name="Kunzel S."/>
            <person name="Keller A."/>
            <person name="Neulinger S.C."/>
        </authorList>
    </citation>
    <scope>NUCLEOTIDE SEQUENCE [LARGE SCALE GENOMIC DNA]</scope>
    <source>
        <strain evidence="1 2">DSM 21303</strain>
    </source>
</reference>
<evidence type="ECO:0000313" key="1">
    <source>
        <dbReference type="EMBL" id="MBK1643122.1"/>
    </source>
</evidence>
<accession>A0A9X0WEF9</accession>
<dbReference type="EMBL" id="NRSD01000001">
    <property type="protein sequence ID" value="MBK1643122.1"/>
    <property type="molecule type" value="Genomic_DNA"/>
</dbReference>
<sequence length="399" mass="45836">MIRINAFLHRRILRDLIVRWMLDRLEPTDTLSLMRLVLFNSVYVARYLPTLGQELLGQLHACCPSRGYSFDKGDLKDRLIAYRPAKLRGTTPAAVRARALIDAYRAQPGRFFRETPFRGTLYYAMLQGQDTYVGSSRIKRIRRLAEKSARKVVAWLHDTSPLPRALQEESLARGDANAAHPPSACLEHIEAELLCWLRTTPQDQWPDDIEINDLAGLKVIIEPDEETRLLEVLAALGCVLREREPHSGAYNALNLVVEHRPDKGRILAQPLPSKVLMLFREQGIPPEAVRRAFESFVHSGEDVVQVEIICSDYAQALEGEIGRCMHEDRIIRQRHHPHHSGQLALNVEFLLELLFTLPVIPRAHLEQLPIRLWNRYLPDYFDEVKRGLFHLPSIELELE</sequence>
<dbReference type="AlphaFoldDB" id="A0A9X0WEF9"/>
<organism evidence="1 2">
    <name type="scientific">Thiocapsa imhoffii</name>
    <dbReference type="NCBI Taxonomy" id="382777"/>
    <lineage>
        <taxon>Bacteria</taxon>
        <taxon>Pseudomonadati</taxon>
        <taxon>Pseudomonadota</taxon>
        <taxon>Gammaproteobacteria</taxon>
        <taxon>Chromatiales</taxon>
        <taxon>Chromatiaceae</taxon>
        <taxon>Thiocapsa</taxon>
    </lineage>
</organism>
<proteinExistence type="predicted"/>
<dbReference type="RefSeq" id="WP_200385924.1">
    <property type="nucleotide sequence ID" value="NZ_NRSD01000001.1"/>
</dbReference>
<name>A0A9X0WEF9_9GAMM</name>
<gene>
    <name evidence="1" type="ORF">CKO25_00320</name>
</gene>
<protein>
    <submittedName>
        <fullName evidence="1">Uncharacterized protein</fullName>
    </submittedName>
</protein>
<keyword evidence="2" id="KW-1185">Reference proteome</keyword>